<reference evidence="2 3" key="1">
    <citation type="submission" date="2018-08" db="EMBL/GenBank/DDBJ databases">
        <title>A genome reference for cultivated species of the human gut microbiota.</title>
        <authorList>
            <person name="Zou Y."/>
            <person name="Xue W."/>
            <person name="Luo G."/>
        </authorList>
    </citation>
    <scope>NUCLEOTIDE SEQUENCE [LARGE SCALE GENOMIC DNA]</scope>
    <source>
        <strain evidence="2 3">OM07-13</strain>
    </source>
</reference>
<name>A0A3E4XZ73_9FIRM</name>
<feature type="non-terminal residue" evidence="2">
    <location>
        <position position="138"/>
    </location>
</feature>
<gene>
    <name evidence="2" type="ORF">DXB99_19195</name>
</gene>
<evidence type="ECO:0000313" key="2">
    <source>
        <dbReference type="EMBL" id="RGM65213.1"/>
    </source>
</evidence>
<proteinExistence type="predicted"/>
<accession>A0A3E4XZ73</accession>
<dbReference type="Proteomes" id="UP000260758">
    <property type="component" value="Unassembled WGS sequence"/>
</dbReference>
<evidence type="ECO:0000313" key="3">
    <source>
        <dbReference type="Proteomes" id="UP000260758"/>
    </source>
</evidence>
<dbReference type="RefSeq" id="WP_117719623.1">
    <property type="nucleotide sequence ID" value="NZ_QSTP01000046.1"/>
</dbReference>
<dbReference type="EMBL" id="QSTP01000046">
    <property type="protein sequence ID" value="RGM65213.1"/>
    <property type="molecule type" value="Genomic_DNA"/>
</dbReference>
<protein>
    <submittedName>
        <fullName evidence="2">Uncharacterized protein</fullName>
    </submittedName>
</protein>
<organism evidence="2 3">
    <name type="scientific">Agathobacter rectalis</name>
    <dbReference type="NCBI Taxonomy" id="39491"/>
    <lineage>
        <taxon>Bacteria</taxon>
        <taxon>Bacillati</taxon>
        <taxon>Bacillota</taxon>
        <taxon>Clostridia</taxon>
        <taxon>Lachnospirales</taxon>
        <taxon>Lachnospiraceae</taxon>
        <taxon>Agathobacter</taxon>
    </lineage>
</organism>
<comment type="caution">
    <text evidence="2">The sequence shown here is derived from an EMBL/GenBank/DDBJ whole genome shotgun (WGS) entry which is preliminary data.</text>
</comment>
<feature type="non-terminal residue" evidence="2">
    <location>
        <position position="1"/>
    </location>
</feature>
<dbReference type="AlphaFoldDB" id="A0A3E4XZ73"/>
<keyword evidence="1" id="KW-0175">Coiled coil</keyword>
<feature type="coiled-coil region" evidence="1">
    <location>
        <begin position="16"/>
        <end position="43"/>
    </location>
</feature>
<sequence>LLERLKYIIEDIFGKKTYAESQRDKYKKVVRNLEKELKKTDNLSDVMAQLATDYNTMEMNPDSAQGKLSDTFVTKESENREAVEKLGADFKEIIAEVKSKLEFARNEYNYWCDEAKREDEEMKIYQQQYYEEEERLRR</sequence>
<evidence type="ECO:0000256" key="1">
    <source>
        <dbReference type="SAM" id="Coils"/>
    </source>
</evidence>